<name>A0A1M5YQE2_9BACT</name>
<evidence type="ECO:0000313" key="1">
    <source>
        <dbReference type="EMBL" id="SHI14276.1"/>
    </source>
</evidence>
<evidence type="ECO:0000313" key="2">
    <source>
        <dbReference type="Proteomes" id="UP000184139"/>
    </source>
</evidence>
<dbReference type="AlphaFoldDB" id="A0A1M5YQE2"/>
<gene>
    <name evidence="1" type="ORF">SAMN02745124_04332</name>
</gene>
<dbReference type="RefSeq" id="WP_073379359.1">
    <property type="nucleotide sequence ID" value="NZ_FQXS01000050.1"/>
</dbReference>
<dbReference type="Proteomes" id="UP000184139">
    <property type="component" value="Unassembled WGS sequence"/>
</dbReference>
<sequence length="210" mass="24182">MDIDQSSFVLNVTSRIELKPSDPEDYLTENNVDILEIINNAGDTEVVGKVRFYKSANLYAVEFSLYDILDTSQELTELLDLFDFEDGPSKAFSEKVGLDIHFSHILYLCAIEILPEYRKIGLAELVTQRIIDTFVEDEGTVLVLLKAHPMTCTLWSDSQGDDSGNWSNRMEYMKMPKDKNEAQKKLYQKYHSKLGFEWTGVGNIMYRLRQ</sequence>
<keyword evidence="2" id="KW-1185">Reference proteome</keyword>
<dbReference type="EMBL" id="FQXS01000050">
    <property type="protein sequence ID" value="SHI14276.1"/>
    <property type="molecule type" value="Genomic_DNA"/>
</dbReference>
<accession>A0A1M5YQE2</accession>
<protein>
    <recommendedName>
        <fullName evidence="3">N-acetyltransferase domain-containing protein</fullName>
    </recommendedName>
</protein>
<organism evidence="1 2">
    <name type="scientific">Desulfofustis glycolicus DSM 9705</name>
    <dbReference type="NCBI Taxonomy" id="1121409"/>
    <lineage>
        <taxon>Bacteria</taxon>
        <taxon>Pseudomonadati</taxon>
        <taxon>Thermodesulfobacteriota</taxon>
        <taxon>Desulfobulbia</taxon>
        <taxon>Desulfobulbales</taxon>
        <taxon>Desulfocapsaceae</taxon>
        <taxon>Desulfofustis</taxon>
    </lineage>
</organism>
<reference evidence="1 2" key="1">
    <citation type="submission" date="2016-11" db="EMBL/GenBank/DDBJ databases">
        <authorList>
            <person name="Jaros S."/>
            <person name="Januszkiewicz K."/>
            <person name="Wedrychowicz H."/>
        </authorList>
    </citation>
    <scope>NUCLEOTIDE SEQUENCE [LARGE SCALE GENOMIC DNA]</scope>
    <source>
        <strain evidence="1 2">DSM 9705</strain>
    </source>
</reference>
<proteinExistence type="predicted"/>
<evidence type="ECO:0008006" key="3">
    <source>
        <dbReference type="Google" id="ProtNLM"/>
    </source>
</evidence>